<dbReference type="SUPFAM" id="SSF52540">
    <property type="entry name" value="P-loop containing nucleoside triphosphate hydrolases"/>
    <property type="match status" value="1"/>
</dbReference>
<organism evidence="4 5">
    <name type="scientific">Galerina marginata (strain CBS 339.88)</name>
    <dbReference type="NCBI Taxonomy" id="685588"/>
    <lineage>
        <taxon>Eukaryota</taxon>
        <taxon>Fungi</taxon>
        <taxon>Dikarya</taxon>
        <taxon>Basidiomycota</taxon>
        <taxon>Agaricomycotina</taxon>
        <taxon>Agaricomycetes</taxon>
        <taxon>Agaricomycetidae</taxon>
        <taxon>Agaricales</taxon>
        <taxon>Agaricineae</taxon>
        <taxon>Strophariaceae</taxon>
        <taxon>Galerina</taxon>
    </lineage>
</organism>
<accession>A0A067TIC7</accession>
<dbReference type="OrthoDB" id="8954335at2759"/>
<dbReference type="Proteomes" id="UP000027222">
    <property type="component" value="Unassembled WGS sequence"/>
</dbReference>
<dbReference type="Gene3D" id="3.40.50.300">
    <property type="entry name" value="P-loop containing nucleotide triphosphate hydrolases"/>
    <property type="match status" value="1"/>
</dbReference>
<dbReference type="STRING" id="685588.A0A067TIC7"/>
<dbReference type="GO" id="GO:0005525">
    <property type="term" value="F:GTP binding"/>
    <property type="evidence" value="ECO:0007669"/>
    <property type="project" value="InterPro"/>
</dbReference>
<dbReference type="HOGENOM" id="CLU_018003_0_0_1"/>
<keyword evidence="5" id="KW-1185">Reference proteome</keyword>
<dbReference type="InterPro" id="IPR027417">
    <property type="entry name" value="P-loop_NTPase"/>
</dbReference>
<dbReference type="InterPro" id="IPR006703">
    <property type="entry name" value="G_AIG1"/>
</dbReference>
<evidence type="ECO:0000259" key="3">
    <source>
        <dbReference type="Pfam" id="PF04548"/>
    </source>
</evidence>
<protein>
    <recommendedName>
        <fullName evidence="3">AIG1-type G domain-containing protein</fullName>
    </recommendedName>
</protein>
<dbReference type="Pfam" id="PF04548">
    <property type="entry name" value="AIG1"/>
    <property type="match status" value="1"/>
</dbReference>
<dbReference type="AlphaFoldDB" id="A0A067TIC7"/>
<evidence type="ECO:0000313" key="4">
    <source>
        <dbReference type="EMBL" id="KDR82102.1"/>
    </source>
</evidence>
<dbReference type="EMBL" id="KL142370">
    <property type="protein sequence ID" value="KDR82102.1"/>
    <property type="molecule type" value="Genomic_DNA"/>
</dbReference>
<gene>
    <name evidence="4" type="ORF">GALMADRAFT_240601</name>
</gene>
<feature type="domain" description="AIG1-type G" evidence="3">
    <location>
        <begin position="23"/>
        <end position="160"/>
    </location>
</feature>
<evidence type="ECO:0000256" key="1">
    <source>
        <dbReference type="ARBA" id="ARBA00022741"/>
    </source>
</evidence>
<sequence>MPSRNSARVQPENLNLKEDDLLILFMGPTGSGKSHIIDILSERDEDEKRASSRLKSSTSAVSVTRLKQGDGRLVLIDTPGFDDTDKSDMQILEIISQSLVQAYKTKCQIVGIIYLHRITDNRIAETVHRSFHVFSELCGYDAAQNVVLVTTMWDEIEGEGVVGEEREKEFKEKLWAGMLSHGASTTRFDNTPDSARKIISRVVGQTVCNDAQSAEEVIPTGVDAANGGSEGGKNPDHPVDNCGDVAKPVENGKGVILRLQQEMVKEKKRIKQTQAGHALYAPLSIILAEQAGTNKARNGPANLSDLQQLQDQIDDILKQLRPKAVQRVLNWGRGFVQAIRLHPKRQSDDESSQDSQPLAISTLRAT</sequence>
<keyword evidence="1" id="KW-0547">Nucleotide-binding</keyword>
<reference evidence="5" key="1">
    <citation type="journal article" date="2014" name="Proc. Natl. Acad. Sci. U.S.A.">
        <title>Extensive sampling of basidiomycete genomes demonstrates inadequacy of the white-rot/brown-rot paradigm for wood decay fungi.</title>
        <authorList>
            <person name="Riley R."/>
            <person name="Salamov A.A."/>
            <person name="Brown D.W."/>
            <person name="Nagy L.G."/>
            <person name="Floudas D."/>
            <person name="Held B.W."/>
            <person name="Levasseur A."/>
            <person name="Lombard V."/>
            <person name="Morin E."/>
            <person name="Otillar R."/>
            <person name="Lindquist E.A."/>
            <person name="Sun H."/>
            <person name="LaButti K.M."/>
            <person name="Schmutz J."/>
            <person name="Jabbour D."/>
            <person name="Luo H."/>
            <person name="Baker S.E."/>
            <person name="Pisabarro A.G."/>
            <person name="Walton J.D."/>
            <person name="Blanchette R.A."/>
            <person name="Henrissat B."/>
            <person name="Martin F."/>
            <person name="Cullen D."/>
            <person name="Hibbett D.S."/>
            <person name="Grigoriev I.V."/>
        </authorList>
    </citation>
    <scope>NUCLEOTIDE SEQUENCE [LARGE SCALE GENOMIC DNA]</scope>
    <source>
        <strain evidence="5">CBS 339.88</strain>
    </source>
</reference>
<evidence type="ECO:0000256" key="2">
    <source>
        <dbReference type="SAM" id="MobiDB-lite"/>
    </source>
</evidence>
<proteinExistence type="predicted"/>
<name>A0A067TIC7_GALM3</name>
<evidence type="ECO:0000313" key="5">
    <source>
        <dbReference type="Proteomes" id="UP000027222"/>
    </source>
</evidence>
<feature type="region of interest" description="Disordered" evidence="2">
    <location>
        <begin position="343"/>
        <end position="366"/>
    </location>
</feature>